<evidence type="ECO:0000313" key="3">
    <source>
        <dbReference type="EMBL" id="KAH7060571.1"/>
    </source>
</evidence>
<dbReference type="InterPro" id="IPR013653">
    <property type="entry name" value="GCN5-like_dom"/>
</dbReference>
<name>A0ABQ8GLN5_9PEZI</name>
<dbReference type="InterPro" id="IPR016181">
    <property type="entry name" value="Acyl_CoA_acyltransferase"/>
</dbReference>
<keyword evidence="4" id="KW-1185">Reference proteome</keyword>
<reference evidence="3 4" key="1">
    <citation type="journal article" date="2021" name="Nat. Commun.">
        <title>Genetic determinants of endophytism in the Arabidopsis root mycobiome.</title>
        <authorList>
            <person name="Mesny F."/>
            <person name="Miyauchi S."/>
            <person name="Thiergart T."/>
            <person name="Pickel B."/>
            <person name="Atanasova L."/>
            <person name="Karlsson M."/>
            <person name="Huettel B."/>
            <person name="Barry K.W."/>
            <person name="Haridas S."/>
            <person name="Chen C."/>
            <person name="Bauer D."/>
            <person name="Andreopoulos W."/>
            <person name="Pangilinan J."/>
            <person name="LaButti K."/>
            <person name="Riley R."/>
            <person name="Lipzen A."/>
            <person name="Clum A."/>
            <person name="Drula E."/>
            <person name="Henrissat B."/>
            <person name="Kohler A."/>
            <person name="Grigoriev I.V."/>
            <person name="Martin F.M."/>
            <person name="Hacquard S."/>
        </authorList>
    </citation>
    <scope>NUCLEOTIDE SEQUENCE [LARGE SCALE GENOMIC DNA]</scope>
    <source>
        <strain evidence="3 4">MPI-SDFR-AT-0080</strain>
    </source>
</reference>
<dbReference type="Pfam" id="PF08445">
    <property type="entry name" value="FR47"/>
    <property type="match status" value="1"/>
</dbReference>
<organism evidence="3 4">
    <name type="scientific">Macrophomina phaseolina</name>
    <dbReference type="NCBI Taxonomy" id="35725"/>
    <lineage>
        <taxon>Eukaryota</taxon>
        <taxon>Fungi</taxon>
        <taxon>Dikarya</taxon>
        <taxon>Ascomycota</taxon>
        <taxon>Pezizomycotina</taxon>
        <taxon>Dothideomycetes</taxon>
        <taxon>Dothideomycetes incertae sedis</taxon>
        <taxon>Botryosphaeriales</taxon>
        <taxon>Botryosphaeriaceae</taxon>
        <taxon>Macrophomina</taxon>
    </lineage>
</organism>
<dbReference type="PANTHER" id="PTHR20958:SF6">
    <property type="entry name" value="GLYCINE N-ACYLTRANSFERASE-LIKE PROTEIN"/>
    <property type="match status" value="1"/>
</dbReference>
<dbReference type="InterPro" id="IPR053225">
    <property type="entry name" value="Acyl-CoA_N-acyltransferase"/>
</dbReference>
<proteinExistence type="predicted"/>
<dbReference type="EMBL" id="JAGTJR010000005">
    <property type="protein sequence ID" value="KAH7060571.1"/>
    <property type="molecule type" value="Genomic_DNA"/>
</dbReference>
<feature type="domain" description="GCN5-related N-acetyltransferase Rv2170-like" evidence="2">
    <location>
        <begin position="304"/>
        <end position="386"/>
    </location>
</feature>
<evidence type="ECO:0000256" key="1">
    <source>
        <dbReference type="SAM" id="MobiDB-lite"/>
    </source>
</evidence>
<accession>A0ABQ8GLN5</accession>
<dbReference type="SUPFAM" id="SSF55729">
    <property type="entry name" value="Acyl-CoA N-acyltransferases (Nat)"/>
    <property type="match status" value="1"/>
</dbReference>
<comment type="caution">
    <text evidence="3">The sequence shown here is derived from an EMBL/GenBank/DDBJ whole genome shotgun (WGS) entry which is preliminary data.</text>
</comment>
<dbReference type="PANTHER" id="PTHR20958">
    <property type="entry name" value="GLYCINE N-ACYLTRANSFERASE-LIKE PROTEIN"/>
    <property type="match status" value="1"/>
</dbReference>
<dbReference type="Proteomes" id="UP000774617">
    <property type="component" value="Unassembled WGS sequence"/>
</dbReference>
<sequence>MAAPSEQEFTPSSTHLHTVHDHTDTAKETLLPHLRPHLPYAVTVYRRIQFGHLSSHAHILATIATDAAVRDPSSPSTYTPSIASCFAAAYVDRSRRPETECWLYLPHDHPSHRASTSTSTSTSASTPLCTCTSTHLPSLLAHIATLPYPPLSLAHLADIHASVNAPAFAATAARYHTHTSAPAARYLEDLERPDLLKVGAMHAGGVGVARGRGWLDGDGVGGGFAYRKYIFLRRGAEDDGEGWVPALPKGLRWGRIASDEEIALVRSRTAIPKTHATLRVLPSVAVFPERGRAEGEKVEDEEAQMPVAWAFLAVDGSLSTLHVEPEYRGKGLAKAMGRKLFRDGLVAFGDELDGLAHADVALENKESNGVCKSLGGIDEGWHVYWVRIDLERVKAQLKGLQ</sequence>
<evidence type="ECO:0000313" key="4">
    <source>
        <dbReference type="Proteomes" id="UP000774617"/>
    </source>
</evidence>
<dbReference type="Gene3D" id="3.40.630.30">
    <property type="match status" value="1"/>
</dbReference>
<gene>
    <name evidence="3" type="ORF">B0J12DRAFT_649330</name>
</gene>
<feature type="region of interest" description="Disordered" evidence="1">
    <location>
        <begin position="1"/>
        <end position="24"/>
    </location>
</feature>
<evidence type="ECO:0000259" key="2">
    <source>
        <dbReference type="Pfam" id="PF08445"/>
    </source>
</evidence>
<protein>
    <recommendedName>
        <fullName evidence="2">GCN5-related N-acetyltransferase Rv2170-like domain-containing protein</fullName>
    </recommendedName>
</protein>